<evidence type="ECO:0000256" key="3">
    <source>
        <dbReference type="ARBA" id="ARBA00023163"/>
    </source>
</evidence>
<dbReference type="GO" id="GO:0046983">
    <property type="term" value="F:protein dimerization activity"/>
    <property type="evidence" value="ECO:0007669"/>
    <property type="project" value="InterPro"/>
</dbReference>
<organism evidence="7 8">
    <name type="scientific">Actinidia rufa</name>
    <dbReference type="NCBI Taxonomy" id="165716"/>
    <lineage>
        <taxon>Eukaryota</taxon>
        <taxon>Viridiplantae</taxon>
        <taxon>Streptophyta</taxon>
        <taxon>Embryophyta</taxon>
        <taxon>Tracheophyta</taxon>
        <taxon>Spermatophyta</taxon>
        <taxon>Magnoliopsida</taxon>
        <taxon>eudicotyledons</taxon>
        <taxon>Gunneridae</taxon>
        <taxon>Pentapetalae</taxon>
        <taxon>asterids</taxon>
        <taxon>Ericales</taxon>
        <taxon>Actinidiaceae</taxon>
        <taxon>Actinidia</taxon>
    </lineage>
</organism>
<protein>
    <recommendedName>
        <fullName evidence="6">BHLH domain-containing protein</fullName>
    </recommendedName>
</protein>
<proteinExistence type="predicted"/>
<feature type="domain" description="BHLH" evidence="6">
    <location>
        <begin position="33"/>
        <end position="83"/>
    </location>
</feature>
<evidence type="ECO:0000256" key="5">
    <source>
        <dbReference type="SAM" id="MobiDB-lite"/>
    </source>
</evidence>
<dbReference type="PROSITE" id="PS50888">
    <property type="entry name" value="BHLH"/>
    <property type="match status" value="1"/>
</dbReference>
<keyword evidence="4" id="KW-0539">Nucleus</keyword>
<evidence type="ECO:0000313" key="8">
    <source>
        <dbReference type="Proteomes" id="UP000585474"/>
    </source>
</evidence>
<keyword evidence="2" id="KW-0805">Transcription regulation</keyword>
<dbReference type="InterPro" id="IPR044278">
    <property type="entry name" value="BHLH95-like"/>
</dbReference>
<dbReference type="PANTHER" id="PTHR46772:SF6">
    <property type="entry name" value="BHLH DOMAIN-CONTAINING PROTEIN"/>
    <property type="match status" value="1"/>
</dbReference>
<sequence>MKGYSDFAIPSLREISPIAAIDEEDWSSRKRRRPRTESTQVERERREKMTEMFSVLQTIVPNLLPKAKREEIVTSTIQYIQGLEKELEKLTTLKKVPSPELMGGTPNLTNWTSQSSTVDVTVSGCGVAFFGIQMIPRRNNLAMEILRVFEEHEAEVLVATVVINGGDHQQRRLAVTVTAVVGGDGDTQTSRVELQHQFVPLDFRMRIHSCSSQFRVGMADGDKERQVNHFDGKISAFASHDGGKSINVEVVLALGTTDVLDMVDSGDGWRRRRVWVGLLKMGGSSRYILPDAKKSFGYGREDVTLASTLFG</sequence>
<dbReference type="InterPro" id="IPR045239">
    <property type="entry name" value="bHLH95_bHLH"/>
</dbReference>
<dbReference type="Pfam" id="PF00010">
    <property type="entry name" value="HLH"/>
    <property type="match status" value="1"/>
</dbReference>
<evidence type="ECO:0000256" key="1">
    <source>
        <dbReference type="ARBA" id="ARBA00004123"/>
    </source>
</evidence>
<evidence type="ECO:0000256" key="4">
    <source>
        <dbReference type="ARBA" id="ARBA00023242"/>
    </source>
</evidence>
<dbReference type="Gene3D" id="4.10.280.10">
    <property type="entry name" value="Helix-loop-helix DNA-binding domain"/>
    <property type="match status" value="1"/>
</dbReference>
<comment type="caution">
    <text evidence="7">The sequence shown here is derived from an EMBL/GenBank/DDBJ whole genome shotgun (WGS) entry which is preliminary data.</text>
</comment>
<gene>
    <name evidence="7" type="ORF">Acr_03g0020040</name>
</gene>
<keyword evidence="3" id="KW-0804">Transcription</keyword>
<dbReference type="AlphaFoldDB" id="A0A7J0EFR3"/>
<evidence type="ECO:0000256" key="2">
    <source>
        <dbReference type="ARBA" id="ARBA00023015"/>
    </source>
</evidence>
<dbReference type="EMBL" id="BJWL01000003">
    <property type="protein sequence ID" value="GFY85230.1"/>
    <property type="molecule type" value="Genomic_DNA"/>
</dbReference>
<dbReference type="Proteomes" id="UP000585474">
    <property type="component" value="Unassembled WGS sequence"/>
</dbReference>
<name>A0A7J0EFR3_9ERIC</name>
<keyword evidence="8" id="KW-1185">Reference proteome</keyword>
<dbReference type="InterPro" id="IPR036638">
    <property type="entry name" value="HLH_DNA-bd_sf"/>
</dbReference>
<comment type="subcellular location">
    <subcellularLocation>
        <location evidence="1">Nucleus</location>
    </subcellularLocation>
</comment>
<evidence type="ECO:0000313" key="7">
    <source>
        <dbReference type="EMBL" id="GFY85230.1"/>
    </source>
</evidence>
<dbReference type="GO" id="GO:0003700">
    <property type="term" value="F:DNA-binding transcription factor activity"/>
    <property type="evidence" value="ECO:0007669"/>
    <property type="project" value="InterPro"/>
</dbReference>
<reference evidence="7 8" key="1">
    <citation type="submission" date="2019-07" db="EMBL/GenBank/DDBJ databases">
        <title>De Novo Assembly of kiwifruit Actinidia rufa.</title>
        <authorList>
            <person name="Sugita-Konishi S."/>
            <person name="Sato K."/>
            <person name="Mori E."/>
            <person name="Abe Y."/>
            <person name="Kisaki G."/>
            <person name="Hamano K."/>
            <person name="Suezawa K."/>
            <person name="Otani M."/>
            <person name="Fukuda T."/>
            <person name="Manabe T."/>
            <person name="Gomi K."/>
            <person name="Tabuchi M."/>
            <person name="Akimitsu K."/>
            <person name="Kataoka I."/>
        </authorList>
    </citation>
    <scope>NUCLEOTIDE SEQUENCE [LARGE SCALE GENOMIC DNA]</scope>
    <source>
        <strain evidence="8">cv. Fuchu</strain>
    </source>
</reference>
<dbReference type="GO" id="GO:0005634">
    <property type="term" value="C:nucleus"/>
    <property type="evidence" value="ECO:0007669"/>
    <property type="project" value="UniProtKB-SubCell"/>
</dbReference>
<evidence type="ECO:0000259" key="6">
    <source>
        <dbReference type="PROSITE" id="PS50888"/>
    </source>
</evidence>
<dbReference type="InterPro" id="IPR011598">
    <property type="entry name" value="bHLH_dom"/>
</dbReference>
<dbReference type="PANTHER" id="PTHR46772">
    <property type="entry name" value="BHLH DOMAIN-CONTAINING PROTEIN"/>
    <property type="match status" value="1"/>
</dbReference>
<accession>A0A7J0EFR3</accession>
<dbReference type="SMART" id="SM00353">
    <property type="entry name" value="HLH"/>
    <property type="match status" value="1"/>
</dbReference>
<feature type="region of interest" description="Disordered" evidence="5">
    <location>
        <begin position="24"/>
        <end position="46"/>
    </location>
</feature>
<dbReference type="GO" id="GO:0009960">
    <property type="term" value="P:endosperm development"/>
    <property type="evidence" value="ECO:0007669"/>
    <property type="project" value="InterPro"/>
</dbReference>
<dbReference type="SUPFAM" id="SSF47459">
    <property type="entry name" value="HLH, helix-loop-helix DNA-binding domain"/>
    <property type="match status" value="1"/>
</dbReference>
<dbReference type="OrthoDB" id="1927122at2759"/>
<dbReference type="CDD" id="cd11393">
    <property type="entry name" value="bHLH_AtbHLH_like"/>
    <property type="match status" value="1"/>
</dbReference>